<evidence type="ECO:0000313" key="17">
    <source>
        <dbReference type="Proteomes" id="UP000783287"/>
    </source>
</evidence>
<feature type="domain" description="Pyruvate phosphate dikinase AMP/ATP-binding" evidence="15">
    <location>
        <begin position="20"/>
        <end position="322"/>
    </location>
</feature>
<dbReference type="SUPFAM" id="SSF51621">
    <property type="entry name" value="Phosphoenolpyruvate/pyruvate domain"/>
    <property type="match status" value="1"/>
</dbReference>
<dbReference type="Gene3D" id="3.30.470.20">
    <property type="entry name" value="ATP-grasp fold, B domain"/>
    <property type="match status" value="1"/>
</dbReference>
<keyword evidence="8" id="KW-0479">Metal-binding</keyword>
<gene>
    <name evidence="16" type="ORF">KC909_02585</name>
</gene>
<keyword evidence="9" id="KW-0547">Nucleotide-binding</keyword>
<dbReference type="SUPFAM" id="SSF52009">
    <property type="entry name" value="Phosphohistidine domain"/>
    <property type="match status" value="1"/>
</dbReference>
<dbReference type="InterPro" id="IPR006319">
    <property type="entry name" value="PEP_synth"/>
</dbReference>
<dbReference type="GO" id="GO:0005524">
    <property type="term" value="F:ATP binding"/>
    <property type="evidence" value="ECO:0007669"/>
    <property type="project" value="UniProtKB-KW"/>
</dbReference>
<dbReference type="Gene3D" id="3.30.1490.20">
    <property type="entry name" value="ATP-grasp fold, A domain"/>
    <property type="match status" value="1"/>
</dbReference>
<accession>A0A955L5D9</accession>
<comment type="pathway">
    <text evidence="3">Carbohydrate biosynthesis; gluconeogenesis.</text>
</comment>
<evidence type="ECO:0000259" key="15">
    <source>
        <dbReference type="Pfam" id="PF01326"/>
    </source>
</evidence>
<dbReference type="SUPFAM" id="SSF56059">
    <property type="entry name" value="Glutathione synthetase ATP-binding domain-like"/>
    <property type="match status" value="1"/>
</dbReference>
<evidence type="ECO:0000256" key="12">
    <source>
        <dbReference type="ARBA" id="ARBA00022842"/>
    </source>
</evidence>
<dbReference type="PANTHER" id="PTHR43030:SF1">
    <property type="entry name" value="PHOSPHOENOLPYRUVATE SYNTHASE"/>
    <property type="match status" value="1"/>
</dbReference>
<dbReference type="InterPro" id="IPR013815">
    <property type="entry name" value="ATP_grasp_subdomain_1"/>
</dbReference>
<comment type="caution">
    <text evidence="16">The sequence shown here is derived from an EMBL/GenBank/DDBJ whole genome shotgun (WGS) entry which is preliminary data.</text>
</comment>
<sequence>MDKPIQYTISFSHFTNNDNELVGVEALELHQLAKSNIPLPQGFVITSKAFDDYLVANDLVQAIGDLMGSFDVNNKSQIRTASKEITNLILAGKFPQIISSPIIKSYKNLSGLRHTTTLLRASVPDESIQELEYQHSTTRLVATDEEDFLSKIKTIWAGLFSEQALIHREKIDYEGYVTSSVIVQKLIQAEVSGKVFTQDSNDGLMEVQAIFGVDDLDHGREIVPDSYYVEKKSEELVEKKIIGQEWMLVRKPKPTEKSAFMKVNISKAWKKRQKLDDRHIINVARLAKAIEKTRKSPQIISFIVEAGKIFVYDIEPLKQHSLIEHTELQQLAEKLEERHPLEAKKHEELPEPEPKTMEQYVEEIKNINTPKSPAVEAKKVNDEEAQVVVSIEPLDKLEKLVSGISKGDKLAFGLAHFIYTDSDWIDLTGDEILIVDKLDLKFLGVINNSKGIVIRHQYNANDLGKINVPVIHGADGVFERLHENEVVTMDTESSGVYLGAGKKVVKNNNQTESLSEIIPAVKEEEVEQENVAKPEEVNAIKEFFFENFEIVSNKTDQKISLSSQFFQLVNVAKPKADIENTNGLVINMNDYYISAGLTPEKVISEGRLKRKFIESIVKQLKPVLESMKGNPAILRTSSLTNKELSELNGYDMSKKRDSHVSAISHMLDIPQLFDFELEILSIIRNRESQRNLWLCVSDVRTADDLIRAKKAITSYGFRRSSTFKLYAELVKGYAAIAIKEISDGSIDGIILNLDKIMHDLKKHRANKLDDVTANFLAWAAWVVNSSNTAPYLLTEDVYISDDQLHEFIDKGVSHYMASYADVPKLMTVVAGQEVKKLEKKKKRGRKKKNIDYGY</sequence>
<dbReference type="InterPro" id="IPR015813">
    <property type="entry name" value="Pyrv/PenolPyrv_kinase-like_dom"/>
</dbReference>
<dbReference type="InterPro" id="IPR002192">
    <property type="entry name" value="PPDK_AMP/ATP-bd"/>
</dbReference>
<evidence type="ECO:0000256" key="3">
    <source>
        <dbReference type="ARBA" id="ARBA00004742"/>
    </source>
</evidence>
<keyword evidence="10" id="KW-0418">Kinase</keyword>
<organism evidence="16 17">
    <name type="scientific">Candidatus Dojkabacteria bacterium</name>
    <dbReference type="NCBI Taxonomy" id="2099670"/>
    <lineage>
        <taxon>Bacteria</taxon>
        <taxon>Candidatus Dojkabacteria</taxon>
    </lineage>
</organism>
<evidence type="ECO:0000256" key="10">
    <source>
        <dbReference type="ARBA" id="ARBA00022777"/>
    </source>
</evidence>
<reference evidence="16" key="2">
    <citation type="journal article" date="2021" name="Microbiome">
        <title>Successional dynamics and alternative stable states in a saline activated sludge microbial community over 9 years.</title>
        <authorList>
            <person name="Wang Y."/>
            <person name="Ye J."/>
            <person name="Ju F."/>
            <person name="Liu L."/>
            <person name="Boyd J.A."/>
            <person name="Deng Y."/>
            <person name="Parks D.H."/>
            <person name="Jiang X."/>
            <person name="Yin X."/>
            <person name="Woodcroft B.J."/>
            <person name="Tyson G.W."/>
            <person name="Hugenholtz P."/>
            <person name="Polz M.F."/>
            <person name="Zhang T."/>
        </authorList>
    </citation>
    <scope>NUCLEOTIDE SEQUENCE</scope>
    <source>
        <strain evidence="16">HKST-UBA14</strain>
    </source>
</reference>
<comment type="function">
    <text evidence="2">Catalyzes the phosphorylation of pyruvate to phosphoenolpyruvate.</text>
</comment>
<name>A0A955L5D9_9BACT</name>
<evidence type="ECO:0000256" key="14">
    <source>
        <dbReference type="ARBA" id="ARBA00047700"/>
    </source>
</evidence>
<protein>
    <recommendedName>
        <fullName evidence="6">Phosphoenolpyruvate synthase</fullName>
        <ecNumber evidence="5">2.7.9.2</ecNumber>
    </recommendedName>
    <alternativeName>
        <fullName evidence="13">Pyruvate, water dikinase</fullName>
    </alternativeName>
</protein>
<reference evidence="16" key="1">
    <citation type="submission" date="2020-04" db="EMBL/GenBank/DDBJ databases">
        <authorList>
            <person name="Zhang T."/>
        </authorList>
    </citation>
    <scope>NUCLEOTIDE SEQUENCE</scope>
    <source>
        <strain evidence="16">HKST-UBA14</strain>
    </source>
</reference>
<dbReference type="EC" id="2.7.9.2" evidence="5"/>
<proteinExistence type="inferred from homology"/>
<dbReference type="AlphaFoldDB" id="A0A955L5D9"/>
<dbReference type="EMBL" id="JAGQLK010000042">
    <property type="protein sequence ID" value="MCA9383229.1"/>
    <property type="molecule type" value="Genomic_DNA"/>
</dbReference>
<evidence type="ECO:0000256" key="1">
    <source>
        <dbReference type="ARBA" id="ARBA00001946"/>
    </source>
</evidence>
<keyword evidence="12" id="KW-0460">Magnesium</keyword>
<evidence type="ECO:0000256" key="11">
    <source>
        <dbReference type="ARBA" id="ARBA00022840"/>
    </source>
</evidence>
<comment type="similarity">
    <text evidence="4">Belongs to the PEP-utilizing enzyme family.</text>
</comment>
<evidence type="ECO:0000256" key="5">
    <source>
        <dbReference type="ARBA" id="ARBA00011996"/>
    </source>
</evidence>
<evidence type="ECO:0000256" key="4">
    <source>
        <dbReference type="ARBA" id="ARBA00007837"/>
    </source>
</evidence>
<dbReference type="InterPro" id="IPR036637">
    <property type="entry name" value="Phosphohistidine_dom_sf"/>
</dbReference>
<comment type="catalytic activity">
    <reaction evidence="14">
        <text>pyruvate + ATP + H2O = phosphoenolpyruvate + AMP + phosphate + 2 H(+)</text>
        <dbReference type="Rhea" id="RHEA:11364"/>
        <dbReference type="ChEBI" id="CHEBI:15361"/>
        <dbReference type="ChEBI" id="CHEBI:15377"/>
        <dbReference type="ChEBI" id="CHEBI:15378"/>
        <dbReference type="ChEBI" id="CHEBI:30616"/>
        <dbReference type="ChEBI" id="CHEBI:43474"/>
        <dbReference type="ChEBI" id="CHEBI:58702"/>
        <dbReference type="ChEBI" id="CHEBI:456215"/>
        <dbReference type="EC" id="2.7.9.2"/>
    </reaction>
</comment>
<dbReference type="Proteomes" id="UP000783287">
    <property type="component" value="Unassembled WGS sequence"/>
</dbReference>
<evidence type="ECO:0000256" key="13">
    <source>
        <dbReference type="ARBA" id="ARBA00033470"/>
    </source>
</evidence>
<evidence type="ECO:0000256" key="7">
    <source>
        <dbReference type="ARBA" id="ARBA00022679"/>
    </source>
</evidence>
<comment type="cofactor">
    <cofactor evidence="1">
        <name>Mg(2+)</name>
        <dbReference type="ChEBI" id="CHEBI:18420"/>
    </cofactor>
</comment>
<dbReference type="PANTHER" id="PTHR43030">
    <property type="entry name" value="PHOSPHOENOLPYRUVATE SYNTHASE"/>
    <property type="match status" value="1"/>
</dbReference>
<evidence type="ECO:0000256" key="9">
    <source>
        <dbReference type="ARBA" id="ARBA00022741"/>
    </source>
</evidence>
<keyword evidence="7" id="KW-0808">Transferase</keyword>
<evidence type="ECO:0000256" key="8">
    <source>
        <dbReference type="ARBA" id="ARBA00022723"/>
    </source>
</evidence>
<evidence type="ECO:0000256" key="6">
    <source>
        <dbReference type="ARBA" id="ARBA00021623"/>
    </source>
</evidence>
<dbReference type="Pfam" id="PF01326">
    <property type="entry name" value="PPDK_N"/>
    <property type="match status" value="1"/>
</dbReference>
<evidence type="ECO:0000313" key="16">
    <source>
        <dbReference type="EMBL" id="MCA9383229.1"/>
    </source>
</evidence>
<dbReference type="GO" id="GO:0046872">
    <property type="term" value="F:metal ion binding"/>
    <property type="evidence" value="ECO:0007669"/>
    <property type="project" value="UniProtKB-KW"/>
</dbReference>
<dbReference type="GO" id="GO:0008986">
    <property type="term" value="F:pyruvate, water dikinase activity"/>
    <property type="evidence" value="ECO:0007669"/>
    <property type="project" value="UniProtKB-EC"/>
</dbReference>
<evidence type="ECO:0000256" key="2">
    <source>
        <dbReference type="ARBA" id="ARBA00002988"/>
    </source>
</evidence>
<keyword evidence="11" id="KW-0067">ATP-binding</keyword>